<evidence type="ECO:0000256" key="3">
    <source>
        <dbReference type="SAM" id="SignalP"/>
    </source>
</evidence>
<reference evidence="5 6" key="1">
    <citation type="submission" date="2020-08" db="EMBL/GenBank/DDBJ databases">
        <title>Genomic Encyclopedia of Type Strains, Phase IV (KMG-IV): sequencing the most valuable type-strain genomes for metagenomic binning, comparative biology and taxonomic classification.</title>
        <authorList>
            <person name="Goeker M."/>
        </authorList>
    </citation>
    <scope>NUCLEOTIDE SEQUENCE [LARGE SCALE GENOMIC DNA]</scope>
    <source>
        <strain evidence="5 6">DSM 106739</strain>
    </source>
</reference>
<name>A0A840BT17_9RHOO</name>
<dbReference type="SMART" id="SM00014">
    <property type="entry name" value="acidPPc"/>
    <property type="match status" value="1"/>
</dbReference>
<evidence type="ECO:0000256" key="1">
    <source>
        <dbReference type="ARBA" id="ARBA00022729"/>
    </source>
</evidence>
<dbReference type="SUPFAM" id="SSF51126">
    <property type="entry name" value="Pectin lyase-like"/>
    <property type="match status" value="1"/>
</dbReference>
<dbReference type="InterPro" id="IPR013425">
    <property type="entry name" value="Autotrns_rpt"/>
</dbReference>
<evidence type="ECO:0000313" key="5">
    <source>
        <dbReference type="EMBL" id="MBB4014668.1"/>
    </source>
</evidence>
<dbReference type="InterPro" id="IPR011050">
    <property type="entry name" value="Pectin_lyase_fold/virulence"/>
</dbReference>
<dbReference type="NCBIfam" id="TIGR02601">
    <property type="entry name" value="autotrns_rpt"/>
    <property type="match status" value="1"/>
</dbReference>
<organism evidence="5 6">
    <name type="scientific">Niveibacterium umoris</name>
    <dbReference type="NCBI Taxonomy" id="1193620"/>
    <lineage>
        <taxon>Bacteria</taxon>
        <taxon>Pseudomonadati</taxon>
        <taxon>Pseudomonadota</taxon>
        <taxon>Betaproteobacteria</taxon>
        <taxon>Rhodocyclales</taxon>
        <taxon>Rhodocyclaceae</taxon>
        <taxon>Niveibacterium</taxon>
    </lineage>
</organism>
<feature type="chain" id="PRO_5032340746" evidence="3">
    <location>
        <begin position="25"/>
        <end position="656"/>
    </location>
</feature>
<dbReference type="CDD" id="cd03397">
    <property type="entry name" value="PAP2_acid_phosphatase"/>
    <property type="match status" value="1"/>
</dbReference>
<dbReference type="Pfam" id="PF01569">
    <property type="entry name" value="PAP2"/>
    <property type="match status" value="1"/>
</dbReference>
<evidence type="ECO:0000313" key="6">
    <source>
        <dbReference type="Proteomes" id="UP000561045"/>
    </source>
</evidence>
<dbReference type="Pfam" id="PF12951">
    <property type="entry name" value="PATR"/>
    <property type="match status" value="1"/>
</dbReference>
<evidence type="ECO:0000256" key="2">
    <source>
        <dbReference type="SAM" id="MobiDB-lite"/>
    </source>
</evidence>
<accession>A0A840BT17</accession>
<keyword evidence="6" id="KW-1185">Reference proteome</keyword>
<dbReference type="Gene3D" id="1.20.144.10">
    <property type="entry name" value="Phosphatidic acid phosphatase type 2/haloperoxidase"/>
    <property type="match status" value="1"/>
</dbReference>
<evidence type="ECO:0000259" key="4">
    <source>
        <dbReference type="SMART" id="SM00014"/>
    </source>
</evidence>
<dbReference type="Proteomes" id="UP000561045">
    <property type="component" value="Unassembled WGS sequence"/>
</dbReference>
<proteinExistence type="predicted"/>
<dbReference type="SUPFAM" id="SSF48317">
    <property type="entry name" value="Acid phosphatase/Vanadium-dependent haloperoxidase"/>
    <property type="match status" value="1"/>
</dbReference>
<dbReference type="InterPro" id="IPR001011">
    <property type="entry name" value="Acid_Pase_classA_bac"/>
</dbReference>
<feature type="region of interest" description="Disordered" evidence="2">
    <location>
        <begin position="30"/>
        <end position="53"/>
    </location>
</feature>
<dbReference type="AlphaFoldDB" id="A0A840BT17"/>
<dbReference type="InterPro" id="IPR036938">
    <property type="entry name" value="PAP2/HPO_sf"/>
</dbReference>
<feature type="compositionally biased region" description="Low complexity" evidence="2">
    <location>
        <begin position="30"/>
        <end position="48"/>
    </location>
</feature>
<protein>
    <submittedName>
        <fullName evidence="5">Autotransporter-associated beta strand protein</fullName>
    </submittedName>
</protein>
<dbReference type="GO" id="GO:0030288">
    <property type="term" value="C:outer membrane-bounded periplasmic space"/>
    <property type="evidence" value="ECO:0007669"/>
    <property type="project" value="InterPro"/>
</dbReference>
<dbReference type="PRINTS" id="PR00483">
    <property type="entry name" value="BACPHPHTASE"/>
</dbReference>
<dbReference type="GO" id="GO:0003993">
    <property type="term" value="F:acid phosphatase activity"/>
    <property type="evidence" value="ECO:0007669"/>
    <property type="project" value="InterPro"/>
</dbReference>
<dbReference type="EMBL" id="JACIET010000003">
    <property type="protein sequence ID" value="MBB4014668.1"/>
    <property type="molecule type" value="Genomic_DNA"/>
</dbReference>
<sequence length="656" mass="66735">MQTPTPFRTAALFAAILSALSLVACGGNDSTDTSTATPATPTAPAAPAGLGKEDSAPAAANVAAYVDNGATNVRGDACHATVDTNAGVRVVSGFLDIWTPRSLLVDAGQTAAANGTCAAVTASDWSGIPGSATDGVVKNATVHAANIAYVETATAARTADQELAAYLDDRRAKGYSVSDGMGPLTNAWRTGAQQTTTITSIAADASTVKYDDSGNNLGVGSASNTNLGLAVDFIAAMSGDGSTEPAKRFFKYGRPWRWSSKVVVAPSLVPAKGTTPATDGGFISGHTAEGWRDALAMAYLVPERYQEMLTRAMELGENRILAGMHSPLDVIGGRIQGTAVVAYNLNKAANASLKTTAFTQAHSWLQTQAGVGSAADLNTYAHAATTSSDRFADYATNKANFTKRLTYGFPQIASATSAAVVPKGAEVLLETRLPYLSADQRRVVLMTTAIASGYPVMDDAEGWGRLNLFAAADGYGAFNGDVTVTMDASQGGFNAADSWKNNISGAGLLTKKGSGALALAGVNTWTGGSVVSAGTLTGASTTAFGKGDVYVSGGTVKIAAPGILTIAGKYSQLANGSLELALGNGSRGRLAVSGAMTLVGGALNVSFANGYQPVVGDTISLITAGSVAGKFSSVSMPGYKVTPIYTATSVQLRIDG</sequence>
<comment type="caution">
    <text evidence="5">The sequence shown here is derived from an EMBL/GenBank/DDBJ whole genome shotgun (WGS) entry which is preliminary data.</text>
</comment>
<gene>
    <name evidence="5" type="ORF">GGR36_004024</name>
</gene>
<keyword evidence="1 3" id="KW-0732">Signal</keyword>
<feature type="domain" description="Phosphatidic acid phosphatase type 2/haloperoxidase" evidence="4">
    <location>
        <begin position="227"/>
        <end position="345"/>
    </location>
</feature>
<dbReference type="RefSeq" id="WP_183637647.1">
    <property type="nucleotide sequence ID" value="NZ_BAABLE010000008.1"/>
</dbReference>
<feature type="signal peptide" evidence="3">
    <location>
        <begin position="1"/>
        <end position="24"/>
    </location>
</feature>
<dbReference type="InterPro" id="IPR000326">
    <property type="entry name" value="PAP2/HPO"/>
</dbReference>